<protein>
    <recommendedName>
        <fullName evidence="2">C2 domain-containing protein</fullName>
    </recommendedName>
</protein>
<dbReference type="Gene3D" id="2.60.40.150">
    <property type="entry name" value="C2 domain"/>
    <property type="match status" value="1"/>
</dbReference>
<dbReference type="InterPro" id="IPR000008">
    <property type="entry name" value="C2_dom"/>
</dbReference>
<sequence>MTEAEEQNGAPATNGNTPDPAHKTEGSSDQSQPSEKPQKQDTDSGRDKGPAGGYDNTPLPRAPPGYTVKITFHRATNLPLADINSLSSDPYILATVNTGLATRHKEDPPLQLRTKTIRQKTDPVWETEWIIANIPAAGFNLKCRIYDEDPADHDDRLGNVHVPVGPIDENWAGIKDQQYPVKKRMGSKRAYLLRGLAVCFGRAEHMHGFLNVSVEVLGKTEDDNGGRAYTIGPQFWIRHYSPLLGRILGQKTPNKEDEDDANDAGSKKSKKANQAPSKYNFQANQMQLQGPVPEHMYHRFVEFKPFVKAMFTSKGVKGYILSKALHHQHARVYNFDANTEYEVFPKPCQALTQKFLDLVHWDQGGRIFTYVLTLDSLFRFTETGKEFGIDMLSKHTMHSDVSVYIAFSGEFFIRRLKHKNRDPPEAGGQNESHPPDEISGGPPKSEPKKDPSYYELVIDNDSGTYRPNAKLLPELKAFFERNFPGLHIITLDSQGDAEKMSKMKEEQRERKKTEGEHIVFTQISRTSSMSSSDVEELDRMEAAGEMSPRHLRHTIRREAAAKVDAAKFHMKDYRPSNNREGWRGNKHQPGQDDAAVEKLNKEEGKAKP</sequence>
<dbReference type="EMBL" id="MCFA01000063">
    <property type="protein sequence ID" value="ORY11202.1"/>
    <property type="molecule type" value="Genomic_DNA"/>
</dbReference>
<dbReference type="SMART" id="SM00239">
    <property type="entry name" value="C2"/>
    <property type="match status" value="1"/>
</dbReference>
<feature type="region of interest" description="Disordered" evidence="1">
    <location>
        <begin position="567"/>
        <end position="608"/>
    </location>
</feature>
<keyword evidence="4" id="KW-1185">Reference proteome</keyword>
<dbReference type="Proteomes" id="UP000193144">
    <property type="component" value="Unassembled WGS sequence"/>
</dbReference>
<comment type="caution">
    <text evidence="3">The sequence shown here is derived from an EMBL/GenBank/DDBJ whole genome shotgun (WGS) entry which is preliminary data.</text>
</comment>
<feature type="region of interest" description="Disordered" evidence="1">
    <location>
        <begin position="420"/>
        <end position="451"/>
    </location>
</feature>
<name>A0A1Y1ZLU0_9PLEO</name>
<feature type="region of interest" description="Disordered" evidence="1">
    <location>
        <begin position="249"/>
        <end position="278"/>
    </location>
</feature>
<evidence type="ECO:0000313" key="3">
    <source>
        <dbReference type="EMBL" id="ORY11202.1"/>
    </source>
</evidence>
<proteinExistence type="predicted"/>
<feature type="domain" description="C2" evidence="2">
    <location>
        <begin position="49"/>
        <end position="179"/>
    </location>
</feature>
<dbReference type="PROSITE" id="PS50004">
    <property type="entry name" value="C2"/>
    <property type="match status" value="1"/>
</dbReference>
<feature type="compositionally biased region" description="Basic and acidic residues" evidence="1">
    <location>
        <begin position="36"/>
        <end position="49"/>
    </location>
</feature>
<dbReference type="STRING" id="1231657.A0A1Y1ZLU0"/>
<dbReference type="OrthoDB" id="73919at2759"/>
<dbReference type="PANTHER" id="PTHR47800">
    <property type="entry name" value="C2 DOMAIN-CONTAINING PROTEIN"/>
    <property type="match status" value="1"/>
</dbReference>
<feature type="compositionally biased region" description="Basic and acidic residues" evidence="1">
    <location>
        <begin position="595"/>
        <end position="608"/>
    </location>
</feature>
<dbReference type="GO" id="GO:0010628">
    <property type="term" value="P:positive regulation of gene expression"/>
    <property type="evidence" value="ECO:0007669"/>
    <property type="project" value="TreeGrafter"/>
</dbReference>
<dbReference type="InterPro" id="IPR035892">
    <property type="entry name" value="C2_domain_sf"/>
</dbReference>
<accession>A0A1Y1ZLU0</accession>
<organism evidence="3 4">
    <name type="scientific">Clohesyomyces aquaticus</name>
    <dbReference type="NCBI Taxonomy" id="1231657"/>
    <lineage>
        <taxon>Eukaryota</taxon>
        <taxon>Fungi</taxon>
        <taxon>Dikarya</taxon>
        <taxon>Ascomycota</taxon>
        <taxon>Pezizomycotina</taxon>
        <taxon>Dothideomycetes</taxon>
        <taxon>Pleosporomycetidae</taxon>
        <taxon>Pleosporales</taxon>
        <taxon>Lindgomycetaceae</taxon>
        <taxon>Clohesyomyces</taxon>
    </lineage>
</organism>
<gene>
    <name evidence="3" type="ORF">BCR34DRAFT_484413</name>
</gene>
<dbReference type="AlphaFoldDB" id="A0A1Y1ZLU0"/>
<feature type="region of interest" description="Disordered" evidence="1">
    <location>
        <begin position="1"/>
        <end position="62"/>
    </location>
</feature>
<dbReference type="SUPFAM" id="SSF49562">
    <property type="entry name" value="C2 domain (Calcium/lipid-binding domain, CaLB)"/>
    <property type="match status" value="1"/>
</dbReference>
<dbReference type="PANTHER" id="PTHR47800:SF5">
    <property type="entry name" value="FER-1-LIKE PROTEIN 6"/>
    <property type="match status" value="1"/>
</dbReference>
<reference evidence="3 4" key="1">
    <citation type="submission" date="2016-07" db="EMBL/GenBank/DDBJ databases">
        <title>Pervasive Adenine N6-methylation of Active Genes in Fungi.</title>
        <authorList>
            <consortium name="DOE Joint Genome Institute"/>
            <person name="Mondo S.J."/>
            <person name="Dannebaum R.O."/>
            <person name="Kuo R.C."/>
            <person name="Labutti K."/>
            <person name="Haridas S."/>
            <person name="Kuo A."/>
            <person name="Salamov A."/>
            <person name="Ahrendt S.R."/>
            <person name="Lipzen A."/>
            <person name="Sullivan W."/>
            <person name="Andreopoulos W.B."/>
            <person name="Clum A."/>
            <person name="Lindquist E."/>
            <person name="Daum C."/>
            <person name="Ramamoorthy G.K."/>
            <person name="Gryganskyi A."/>
            <person name="Culley D."/>
            <person name="Magnuson J.K."/>
            <person name="James T.Y."/>
            <person name="O'Malley M.A."/>
            <person name="Stajich J.E."/>
            <person name="Spatafora J.W."/>
            <person name="Visel A."/>
            <person name="Grigoriev I.V."/>
        </authorList>
    </citation>
    <scope>NUCLEOTIDE SEQUENCE [LARGE SCALE GENOMIC DNA]</scope>
    <source>
        <strain evidence="3 4">CBS 115471</strain>
    </source>
</reference>
<evidence type="ECO:0000259" key="2">
    <source>
        <dbReference type="PROSITE" id="PS50004"/>
    </source>
</evidence>
<dbReference type="Pfam" id="PF00168">
    <property type="entry name" value="C2"/>
    <property type="match status" value="1"/>
</dbReference>
<evidence type="ECO:0000313" key="4">
    <source>
        <dbReference type="Proteomes" id="UP000193144"/>
    </source>
</evidence>
<evidence type="ECO:0000256" key="1">
    <source>
        <dbReference type="SAM" id="MobiDB-lite"/>
    </source>
</evidence>